<gene>
    <name evidence="1" type="ORF">G2W53_042702</name>
</gene>
<proteinExistence type="predicted"/>
<keyword evidence="2" id="KW-1185">Reference proteome</keyword>
<evidence type="ECO:0000313" key="1">
    <source>
        <dbReference type="EMBL" id="KAF7803591.1"/>
    </source>
</evidence>
<comment type="caution">
    <text evidence="1">The sequence shown here is derived from an EMBL/GenBank/DDBJ whole genome shotgun (WGS) entry which is preliminary data.</text>
</comment>
<dbReference type="AlphaFoldDB" id="A0A834SHN0"/>
<sequence>MGGCWKTALSFSPKRYASLFFTLLSFGQPLADVRRCSLTVVIACQCSHSSDTGRLSVFCAFDTGPLVEATATLGFHLQIRAWWGLHKSIGEGGGDGHGRWQ</sequence>
<organism evidence="1 2">
    <name type="scientific">Senna tora</name>
    <dbReference type="NCBI Taxonomy" id="362788"/>
    <lineage>
        <taxon>Eukaryota</taxon>
        <taxon>Viridiplantae</taxon>
        <taxon>Streptophyta</taxon>
        <taxon>Embryophyta</taxon>
        <taxon>Tracheophyta</taxon>
        <taxon>Spermatophyta</taxon>
        <taxon>Magnoliopsida</taxon>
        <taxon>eudicotyledons</taxon>
        <taxon>Gunneridae</taxon>
        <taxon>Pentapetalae</taxon>
        <taxon>rosids</taxon>
        <taxon>fabids</taxon>
        <taxon>Fabales</taxon>
        <taxon>Fabaceae</taxon>
        <taxon>Caesalpinioideae</taxon>
        <taxon>Cassia clade</taxon>
        <taxon>Senna</taxon>
    </lineage>
</organism>
<name>A0A834SHN0_9FABA</name>
<dbReference type="Proteomes" id="UP000634136">
    <property type="component" value="Unassembled WGS sequence"/>
</dbReference>
<protein>
    <submittedName>
        <fullName evidence="1">Uncharacterized protein</fullName>
    </submittedName>
</protein>
<evidence type="ECO:0000313" key="2">
    <source>
        <dbReference type="Proteomes" id="UP000634136"/>
    </source>
</evidence>
<dbReference type="EMBL" id="JAAIUW010000013">
    <property type="protein sequence ID" value="KAF7803591.1"/>
    <property type="molecule type" value="Genomic_DNA"/>
</dbReference>
<accession>A0A834SHN0</accession>
<reference evidence="1" key="1">
    <citation type="submission" date="2020-09" db="EMBL/GenBank/DDBJ databases">
        <title>Genome-Enabled Discovery of Anthraquinone Biosynthesis in Senna tora.</title>
        <authorList>
            <person name="Kang S.-H."/>
            <person name="Pandey R.P."/>
            <person name="Lee C.-M."/>
            <person name="Sim J.-S."/>
            <person name="Jeong J.-T."/>
            <person name="Choi B.-S."/>
            <person name="Jung M."/>
            <person name="Ginzburg D."/>
            <person name="Zhao K."/>
            <person name="Won S.Y."/>
            <person name="Oh T.-J."/>
            <person name="Yu Y."/>
            <person name="Kim N.-H."/>
            <person name="Lee O.R."/>
            <person name="Lee T.-H."/>
            <person name="Bashyal P."/>
            <person name="Kim T.-S."/>
            <person name="Lee W.-H."/>
            <person name="Kawkins C."/>
            <person name="Kim C.-K."/>
            <person name="Kim J.S."/>
            <person name="Ahn B.O."/>
            <person name="Rhee S.Y."/>
            <person name="Sohng J.K."/>
        </authorList>
    </citation>
    <scope>NUCLEOTIDE SEQUENCE</scope>
    <source>
        <tissue evidence="1">Leaf</tissue>
    </source>
</reference>